<dbReference type="Gene3D" id="3.60.60.10">
    <property type="entry name" value="Penicillin V Acylase, Chain A"/>
    <property type="match status" value="1"/>
</dbReference>
<dbReference type="InterPro" id="IPR005079">
    <property type="entry name" value="Peptidase_C45_hydrolase"/>
</dbReference>
<dbReference type="AlphaFoldDB" id="A0A1G8DL57"/>
<dbReference type="InterPro" id="IPR047794">
    <property type="entry name" value="C45_proenzyme-like"/>
</dbReference>
<keyword evidence="2" id="KW-0808">Transferase</keyword>
<evidence type="ECO:0000259" key="1">
    <source>
        <dbReference type="Pfam" id="PF03417"/>
    </source>
</evidence>
<accession>A0A1G8DL57</accession>
<sequence>MRVLEIAGATPHDRGVDRGRQVAAVVRAHWRVYLDLFAIAGWSEAEVRSHALASLDALGAWWPDGRDEVLGVAAGAELPEWIAAALAARTELLVARGGPDASVQPGRECTILATVSPAAAAQVWDWHRELGDAWHAQQMRGGPLGFAGVTEHGICAKVGMNDAGVGVLLAILSHVDDRPGGVPIHSVLHRILAEATTVEAALAIARSAAVTSSSVVTIVGPTEGGGRTATAIELSPAGPEVVEPIVDLHDALWLPRSNHFLSERLAAGSRTFRGDPDSPDRLTLLRRRIAARSTPITKAMDLVPMLRTAPGEELGDICCVARPEQPLGRAWQTLATIAIDAAGLTILEGSPLDAPGARLRVPLR</sequence>
<dbReference type="RefSeq" id="WP_092504137.1">
    <property type="nucleotide sequence ID" value="NZ_LT629695.1"/>
</dbReference>
<dbReference type="EMBL" id="LT629695">
    <property type="protein sequence ID" value="SDH58199.1"/>
    <property type="molecule type" value="Genomic_DNA"/>
</dbReference>
<dbReference type="Pfam" id="PF03417">
    <property type="entry name" value="AAT"/>
    <property type="match status" value="1"/>
</dbReference>
<dbReference type="NCBIfam" id="NF040521">
    <property type="entry name" value="C45_proenzyme"/>
    <property type="match status" value="1"/>
</dbReference>
<dbReference type="STRING" id="399736.SAMN04489720_1682"/>
<dbReference type="GO" id="GO:0016746">
    <property type="term" value="F:acyltransferase activity"/>
    <property type="evidence" value="ECO:0007669"/>
    <property type="project" value="UniProtKB-KW"/>
</dbReference>
<proteinExistence type="predicted"/>
<organism evidence="2 3">
    <name type="scientific">Agrococcus jejuensis</name>
    <dbReference type="NCBI Taxonomy" id="399736"/>
    <lineage>
        <taxon>Bacteria</taxon>
        <taxon>Bacillati</taxon>
        <taxon>Actinomycetota</taxon>
        <taxon>Actinomycetes</taxon>
        <taxon>Micrococcales</taxon>
        <taxon>Microbacteriaceae</taxon>
        <taxon>Agrococcus</taxon>
    </lineage>
</organism>
<dbReference type="Gene3D" id="1.10.10.2120">
    <property type="match status" value="1"/>
</dbReference>
<dbReference type="Proteomes" id="UP000198822">
    <property type="component" value="Chromosome I"/>
</dbReference>
<keyword evidence="3" id="KW-1185">Reference proteome</keyword>
<dbReference type="PANTHER" id="PTHR34180">
    <property type="entry name" value="PEPTIDASE C45"/>
    <property type="match status" value="1"/>
</dbReference>
<dbReference type="PANTHER" id="PTHR34180:SF1">
    <property type="entry name" value="BETA-ALANYL-DOPAMINE_CARCININE HYDROLASE"/>
    <property type="match status" value="1"/>
</dbReference>
<dbReference type="InterPro" id="IPR047801">
    <property type="entry name" value="Peptidase_C45"/>
</dbReference>
<evidence type="ECO:0000313" key="3">
    <source>
        <dbReference type="Proteomes" id="UP000198822"/>
    </source>
</evidence>
<gene>
    <name evidence="2" type="ORF">SAMN04489720_1682</name>
</gene>
<protein>
    <submittedName>
        <fullName evidence="2">Isopenicillin-N N-acyltransferase like protein</fullName>
    </submittedName>
</protein>
<feature type="domain" description="Peptidase C45 hydrolase" evidence="1">
    <location>
        <begin position="144"/>
        <end position="282"/>
    </location>
</feature>
<dbReference type="OrthoDB" id="8109453at2"/>
<name>A0A1G8DL57_9MICO</name>
<evidence type="ECO:0000313" key="2">
    <source>
        <dbReference type="EMBL" id="SDH58199.1"/>
    </source>
</evidence>
<keyword evidence="2" id="KW-0012">Acyltransferase</keyword>
<reference evidence="3" key="1">
    <citation type="submission" date="2016-10" db="EMBL/GenBank/DDBJ databases">
        <authorList>
            <person name="Varghese N."/>
            <person name="Submissions S."/>
        </authorList>
    </citation>
    <scope>NUCLEOTIDE SEQUENCE [LARGE SCALE GENOMIC DNA]</scope>
    <source>
        <strain evidence="3">DSM 22002</strain>
    </source>
</reference>